<evidence type="ECO:0000256" key="11">
    <source>
        <dbReference type="ARBA" id="ARBA00030399"/>
    </source>
</evidence>
<dbReference type="EC" id="2.1.1.176" evidence="4"/>
<accession>A0A1W1D6S4</accession>
<evidence type="ECO:0000256" key="7">
    <source>
        <dbReference type="ARBA" id="ARBA00022603"/>
    </source>
</evidence>
<dbReference type="PROSITE" id="PS51686">
    <property type="entry name" value="SAM_MT_RSMB_NOP"/>
    <property type="match status" value="1"/>
</dbReference>
<keyword evidence="7 15" id="KW-0489">Methyltransferase</keyword>
<dbReference type="SUPFAM" id="SSF53335">
    <property type="entry name" value="S-adenosyl-L-methionine-dependent methyltransferases"/>
    <property type="match status" value="1"/>
</dbReference>
<dbReference type="NCBIfam" id="TIGR00563">
    <property type="entry name" value="rsmB"/>
    <property type="match status" value="1"/>
</dbReference>
<dbReference type="InterPro" id="IPR001678">
    <property type="entry name" value="MeTrfase_RsmB-F_NOP2_dom"/>
</dbReference>
<dbReference type="Pfam" id="PF22458">
    <property type="entry name" value="RsmF-B_ferredox"/>
    <property type="match status" value="1"/>
</dbReference>
<name>A0A1W1D6S4_9ZZZZ</name>
<dbReference type="InterPro" id="IPR029063">
    <property type="entry name" value="SAM-dependent_MTases_sf"/>
</dbReference>
<dbReference type="GO" id="GO:0003723">
    <property type="term" value="F:RNA binding"/>
    <property type="evidence" value="ECO:0007669"/>
    <property type="project" value="UniProtKB-KW"/>
</dbReference>
<dbReference type="Gene3D" id="1.10.287.730">
    <property type="entry name" value="Helix hairpin bin"/>
    <property type="match status" value="1"/>
</dbReference>
<dbReference type="Gene3D" id="1.10.940.10">
    <property type="entry name" value="NusB-like"/>
    <property type="match status" value="1"/>
</dbReference>
<dbReference type="InterPro" id="IPR023267">
    <property type="entry name" value="RCMT"/>
</dbReference>
<evidence type="ECO:0000256" key="13">
    <source>
        <dbReference type="ARBA" id="ARBA00047283"/>
    </source>
</evidence>
<dbReference type="Pfam" id="PF01029">
    <property type="entry name" value="NusB"/>
    <property type="match status" value="1"/>
</dbReference>
<dbReference type="InterPro" id="IPR054728">
    <property type="entry name" value="RsmB-like_ferredoxin"/>
</dbReference>
<comment type="function">
    <text evidence="1">Specifically methylates the cytosine at position 967 (m5C967) of 16S rRNA.</text>
</comment>
<dbReference type="PROSITE" id="PS01153">
    <property type="entry name" value="NOL1_NOP2_SUN"/>
    <property type="match status" value="1"/>
</dbReference>
<dbReference type="InterPro" id="IPR035926">
    <property type="entry name" value="NusB-like_sf"/>
</dbReference>
<evidence type="ECO:0000313" key="15">
    <source>
        <dbReference type="EMBL" id="SFV76321.1"/>
    </source>
</evidence>
<dbReference type="NCBIfam" id="NF008149">
    <property type="entry name" value="PRK10901.1"/>
    <property type="match status" value="1"/>
</dbReference>
<sequence length="430" mass="48708">MQNINNTNVRTVALEAICSVVLNKRSLSAFNYPDDLNDLSLIKSFVFGTIRFYHQLNDIVSGLLKHPIEKENLDIHCLMLLGAYQILHSNVAPHAIIFETVNVVNDLNKPWAKGLVNAILREVDRQKHLLQKQPHYSHPSWLVKKIKNNHPDHFEQIFANNNLQAPMGIRVHPTYQLDDYQASLSAIGIESHQVDIAPQALVLEKAVSVFKLPDFEQGACYVQDCSAQLAAYLLNPKEGELILDACSAPGGKTTHLSELAPKSNIVALDNDGERLKRVQQNIDRFSIKNITLLQGNAQTQDWWDGKLFDKILLDAPCSATGVIRRHPDIKLLRKPKDITALVALQKDILTNLWPMLKPGGILLYATCSILKSENEEQMSCFLESYENAQELKIDLDWGIKTVIGRQQLPNKEFDGFYYAKIKKITLHYRY</sequence>
<evidence type="ECO:0000256" key="4">
    <source>
        <dbReference type="ARBA" id="ARBA00012140"/>
    </source>
</evidence>
<gene>
    <name evidence="15" type="ORF">MNB_SUP05-10-197</name>
</gene>
<evidence type="ECO:0000256" key="5">
    <source>
        <dbReference type="ARBA" id="ARBA00022490"/>
    </source>
</evidence>
<evidence type="ECO:0000256" key="12">
    <source>
        <dbReference type="ARBA" id="ARBA00031088"/>
    </source>
</evidence>
<comment type="catalytic activity">
    <reaction evidence="13">
        <text>cytidine(967) in 16S rRNA + S-adenosyl-L-methionine = 5-methylcytidine(967) in 16S rRNA + S-adenosyl-L-homocysteine + H(+)</text>
        <dbReference type="Rhea" id="RHEA:42748"/>
        <dbReference type="Rhea" id="RHEA-COMP:10219"/>
        <dbReference type="Rhea" id="RHEA-COMP:10220"/>
        <dbReference type="ChEBI" id="CHEBI:15378"/>
        <dbReference type="ChEBI" id="CHEBI:57856"/>
        <dbReference type="ChEBI" id="CHEBI:59789"/>
        <dbReference type="ChEBI" id="CHEBI:74483"/>
        <dbReference type="ChEBI" id="CHEBI:82748"/>
        <dbReference type="EC" id="2.1.1.176"/>
    </reaction>
</comment>
<dbReference type="PANTHER" id="PTHR22807">
    <property type="entry name" value="NOP2 YEAST -RELATED NOL1/NOP2/FMU SUN DOMAIN-CONTAINING"/>
    <property type="match status" value="1"/>
</dbReference>
<feature type="domain" description="SAM-dependent MTase RsmB/NOP-type" evidence="14">
    <location>
        <begin position="157"/>
        <end position="424"/>
    </location>
</feature>
<comment type="similarity">
    <text evidence="3">Belongs to the class I-like SAM-binding methyltransferase superfamily. RsmB/NOP family.</text>
</comment>
<evidence type="ECO:0000256" key="6">
    <source>
        <dbReference type="ARBA" id="ARBA00022552"/>
    </source>
</evidence>
<comment type="subcellular location">
    <subcellularLocation>
        <location evidence="2">Cytoplasm</location>
    </subcellularLocation>
</comment>
<evidence type="ECO:0000256" key="3">
    <source>
        <dbReference type="ARBA" id="ARBA00007494"/>
    </source>
</evidence>
<evidence type="ECO:0000256" key="1">
    <source>
        <dbReference type="ARBA" id="ARBA00002724"/>
    </source>
</evidence>
<dbReference type="InterPro" id="IPR018314">
    <property type="entry name" value="RsmB/NOL1/NOP2-like_CS"/>
</dbReference>
<dbReference type="InterPro" id="IPR004573">
    <property type="entry name" value="rRNA_ssu_MeTfrase_B"/>
</dbReference>
<dbReference type="PANTHER" id="PTHR22807:SF61">
    <property type="entry name" value="NOL1_NOP2_SUN FAMILY PROTEIN _ ANTITERMINATION NUSB DOMAIN-CONTAINING PROTEIN"/>
    <property type="match status" value="1"/>
</dbReference>
<dbReference type="Pfam" id="PF01189">
    <property type="entry name" value="Methyltr_RsmB-F"/>
    <property type="match status" value="1"/>
</dbReference>
<evidence type="ECO:0000256" key="9">
    <source>
        <dbReference type="ARBA" id="ARBA00022691"/>
    </source>
</evidence>
<keyword evidence="6" id="KW-0698">rRNA processing</keyword>
<dbReference type="SUPFAM" id="SSF48013">
    <property type="entry name" value="NusB-like"/>
    <property type="match status" value="1"/>
</dbReference>
<evidence type="ECO:0000256" key="10">
    <source>
        <dbReference type="ARBA" id="ARBA00022884"/>
    </source>
</evidence>
<dbReference type="PRINTS" id="PR02008">
    <property type="entry name" value="RCMTFAMILY"/>
</dbReference>
<dbReference type="AlphaFoldDB" id="A0A1W1D6S4"/>
<dbReference type="Gene3D" id="3.30.70.1170">
    <property type="entry name" value="Sun protein, domain 3"/>
    <property type="match status" value="1"/>
</dbReference>
<proteinExistence type="inferred from homology"/>
<dbReference type="GO" id="GO:0070475">
    <property type="term" value="P:rRNA base methylation"/>
    <property type="evidence" value="ECO:0007669"/>
    <property type="project" value="TreeGrafter"/>
</dbReference>
<keyword evidence="8 15" id="KW-0808">Transferase</keyword>
<dbReference type="CDD" id="cd02440">
    <property type="entry name" value="AdoMet_MTases"/>
    <property type="match status" value="1"/>
</dbReference>
<evidence type="ECO:0000259" key="14">
    <source>
        <dbReference type="PROSITE" id="PS51686"/>
    </source>
</evidence>
<reference evidence="15" key="1">
    <citation type="submission" date="2016-10" db="EMBL/GenBank/DDBJ databases">
        <authorList>
            <person name="de Groot N.N."/>
        </authorList>
    </citation>
    <scope>NUCLEOTIDE SEQUENCE</scope>
</reference>
<keyword evidence="5" id="KW-0963">Cytoplasm</keyword>
<dbReference type="InterPro" id="IPR049560">
    <property type="entry name" value="MeTrfase_RsmB-F_NOP2_cat"/>
</dbReference>
<dbReference type="EMBL" id="FPHQ01000104">
    <property type="protein sequence ID" value="SFV76321.1"/>
    <property type="molecule type" value="Genomic_DNA"/>
</dbReference>
<dbReference type="FunFam" id="3.40.50.150:FF:000022">
    <property type="entry name" value="Ribosomal RNA small subunit methyltransferase B"/>
    <property type="match status" value="1"/>
</dbReference>
<dbReference type="GO" id="GO:0009383">
    <property type="term" value="F:rRNA (cytosine-C5-)-methyltransferase activity"/>
    <property type="evidence" value="ECO:0007669"/>
    <property type="project" value="TreeGrafter"/>
</dbReference>
<protein>
    <recommendedName>
        <fullName evidence="4">16S rRNA (cytosine(967)-C(5))-methyltransferase</fullName>
        <ecNumber evidence="4">2.1.1.176</ecNumber>
    </recommendedName>
    <alternativeName>
        <fullName evidence="11">16S rRNA m5C967 methyltransferase</fullName>
    </alternativeName>
    <alternativeName>
        <fullName evidence="12">rRNA (cytosine-C(5)-)-methyltransferase RsmB</fullName>
    </alternativeName>
</protein>
<organism evidence="15">
    <name type="scientific">hydrothermal vent metagenome</name>
    <dbReference type="NCBI Taxonomy" id="652676"/>
    <lineage>
        <taxon>unclassified sequences</taxon>
        <taxon>metagenomes</taxon>
        <taxon>ecological metagenomes</taxon>
    </lineage>
</organism>
<keyword evidence="9" id="KW-0949">S-adenosyl-L-methionine</keyword>
<dbReference type="GO" id="GO:0006355">
    <property type="term" value="P:regulation of DNA-templated transcription"/>
    <property type="evidence" value="ECO:0007669"/>
    <property type="project" value="InterPro"/>
</dbReference>
<dbReference type="InterPro" id="IPR006027">
    <property type="entry name" value="NusB_RsmB_TIM44"/>
</dbReference>
<keyword evidence="10" id="KW-0694">RNA-binding</keyword>
<evidence type="ECO:0000256" key="8">
    <source>
        <dbReference type="ARBA" id="ARBA00022679"/>
    </source>
</evidence>
<dbReference type="Gene3D" id="3.40.50.150">
    <property type="entry name" value="Vaccinia Virus protein VP39"/>
    <property type="match status" value="1"/>
</dbReference>
<evidence type="ECO:0000256" key="2">
    <source>
        <dbReference type="ARBA" id="ARBA00004496"/>
    </source>
</evidence>
<dbReference type="GO" id="GO:0005829">
    <property type="term" value="C:cytosol"/>
    <property type="evidence" value="ECO:0007669"/>
    <property type="project" value="TreeGrafter"/>
</dbReference>